<gene>
    <name evidence="2" type="ORF">CLV71_104372</name>
</gene>
<protein>
    <submittedName>
        <fullName evidence="2">IclR-like helix-turn-helix domain-containing protein</fullName>
    </submittedName>
</protein>
<dbReference type="Proteomes" id="UP000294927">
    <property type="component" value="Unassembled WGS sequence"/>
</dbReference>
<dbReference type="InterPro" id="IPR036388">
    <property type="entry name" value="WH-like_DNA-bd_sf"/>
</dbReference>
<dbReference type="InterPro" id="IPR036390">
    <property type="entry name" value="WH_DNA-bd_sf"/>
</dbReference>
<dbReference type="Gene3D" id="1.10.10.10">
    <property type="entry name" value="Winged helix-like DNA-binding domain superfamily/Winged helix DNA-binding domain"/>
    <property type="match status" value="1"/>
</dbReference>
<proteinExistence type="predicted"/>
<sequence length="125" mass="13552">MNPPNRSVRNAFSLLELLSGSPDGLVLARLVEASGLPKTTVHRLLGTLTDLDIVCQTGTRYHLNARWQRFGGDQFTAPIVSRDGQTLAGLTLRTRGPVSCDQTAARLRRLVADLASAVSRQIRAS</sequence>
<dbReference type="AlphaFoldDB" id="A0A4R7VVI8"/>
<dbReference type="GO" id="GO:0003677">
    <property type="term" value="F:DNA binding"/>
    <property type="evidence" value="ECO:0007669"/>
    <property type="project" value="InterPro"/>
</dbReference>
<evidence type="ECO:0000313" key="2">
    <source>
        <dbReference type="EMBL" id="TDV53904.1"/>
    </source>
</evidence>
<dbReference type="OrthoDB" id="4103401at2"/>
<dbReference type="GO" id="GO:0006355">
    <property type="term" value="P:regulation of DNA-templated transcription"/>
    <property type="evidence" value="ECO:0007669"/>
    <property type="project" value="InterPro"/>
</dbReference>
<comment type="caution">
    <text evidence="2">The sequence shown here is derived from an EMBL/GenBank/DDBJ whole genome shotgun (WGS) entry which is preliminary data.</text>
</comment>
<evidence type="ECO:0000259" key="1">
    <source>
        <dbReference type="PROSITE" id="PS51077"/>
    </source>
</evidence>
<evidence type="ECO:0000313" key="3">
    <source>
        <dbReference type="Proteomes" id="UP000294927"/>
    </source>
</evidence>
<dbReference type="SMART" id="SM00346">
    <property type="entry name" value="HTH_ICLR"/>
    <property type="match status" value="1"/>
</dbReference>
<organism evidence="2 3">
    <name type="scientific">Actinophytocola oryzae</name>
    <dbReference type="NCBI Taxonomy" id="502181"/>
    <lineage>
        <taxon>Bacteria</taxon>
        <taxon>Bacillati</taxon>
        <taxon>Actinomycetota</taxon>
        <taxon>Actinomycetes</taxon>
        <taxon>Pseudonocardiales</taxon>
        <taxon>Pseudonocardiaceae</taxon>
    </lineage>
</organism>
<dbReference type="RefSeq" id="WP_133902918.1">
    <property type="nucleotide sequence ID" value="NZ_SOCP01000004.1"/>
</dbReference>
<name>A0A4R7VVI8_9PSEU</name>
<dbReference type="SUPFAM" id="SSF46785">
    <property type="entry name" value="Winged helix' DNA-binding domain"/>
    <property type="match status" value="1"/>
</dbReference>
<feature type="domain" description="HTH iclR-type" evidence="1">
    <location>
        <begin position="5"/>
        <end position="65"/>
    </location>
</feature>
<dbReference type="PROSITE" id="PS51077">
    <property type="entry name" value="HTH_ICLR"/>
    <property type="match status" value="1"/>
</dbReference>
<reference evidence="2 3" key="1">
    <citation type="submission" date="2019-03" db="EMBL/GenBank/DDBJ databases">
        <title>Genomic Encyclopedia of Archaeal and Bacterial Type Strains, Phase II (KMG-II): from individual species to whole genera.</title>
        <authorList>
            <person name="Goeker M."/>
        </authorList>
    </citation>
    <scope>NUCLEOTIDE SEQUENCE [LARGE SCALE GENOMIC DNA]</scope>
    <source>
        <strain evidence="2 3">DSM 45499</strain>
    </source>
</reference>
<dbReference type="EMBL" id="SOCP01000004">
    <property type="protein sequence ID" value="TDV53904.1"/>
    <property type="molecule type" value="Genomic_DNA"/>
</dbReference>
<dbReference type="InterPro" id="IPR005471">
    <property type="entry name" value="Tscrpt_reg_IclR_N"/>
</dbReference>
<dbReference type="Pfam" id="PF09339">
    <property type="entry name" value="HTH_IclR"/>
    <property type="match status" value="1"/>
</dbReference>
<keyword evidence="3" id="KW-1185">Reference proteome</keyword>
<accession>A0A4R7VVI8</accession>